<proteinExistence type="inferred from homology"/>
<keyword evidence="14" id="KW-1185">Reference proteome</keyword>
<dbReference type="InterPro" id="IPR034291">
    <property type="entry name" value="TMP_synthase"/>
</dbReference>
<dbReference type="GO" id="GO:0005737">
    <property type="term" value="C:cytoplasm"/>
    <property type="evidence" value="ECO:0007669"/>
    <property type="project" value="TreeGrafter"/>
</dbReference>
<dbReference type="PANTHER" id="PTHR20857">
    <property type="entry name" value="THIAMINE-PHOSPHATE PYROPHOSPHORYLASE"/>
    <property type="match status" value="1"/>
</dbReference>
<evidence type="ECO:0000256" key="1">
    <source>
        <dbReference type="ARBA" id="ARBA00005165"/>
    </source>
</evidence>
<dbReference type="OrthoDB" id="9812206at2"/>
<feature type="binding site" evidence="9">
    <location>
        <position position="71"/>
    </location>
    <ligand>
        <name>Mg(2+)</name>
        <dbReference type="ChEBI" id="CHEBI:18420"/>
    </ligand>
</feature>
<dbReference type="CDD" id="cd00564">
    <property type="entry name" value="TMP_TenI"/>
    <property type="match status" value="1"/>
</dbReference>
<feature type="binding site" evidence="9">
    <location>
        <begin position="185"/>
        <end position="186"/>
    </location>
    <ligand>
        <name>2-[(2R,5Z)-2-carboxy-4-methylthiazol-5(2H)-ylidene]ethyl phosphate</name>
        <dbReference type="ChEBI" id="CHEBI:62899"/>
    </ligand>
</feature>
<dbReference type="InterPro" id="IPR036206">
    <property type="entry name" value="ThiamineP_synth_sf"/>
</dbReference>
<keyword evidence="2 9" id="KW-0808">Transferase</keyword>
<keyword evidence="3 9" id="KW-0479">Metal-binding</keyword>
<evidence type="ECO:0000313" key="14">
    <source>
        <dbReference type="Proteomes" id="UP000235589"/>
    </source>
</evidence>
<dbReference type="KEGG" id="mpec:B9O19_00766"/>
<feature type="binding site" evidence="9">
    <location>
        <begin position="38"/>
        <end position="42"/>
    </location>
    <ligand>
        <name>4-amino-2-methyl-5-(diphosphooxymethyl)pyrimidine</name>
        <dbReference type="ChEBI" id="CHEBI:57841"/>
    </ligand>
</feature>
<dbReference type="GO" id="GO:0009228">
    <property type="term" value="P:thiamine biosynthetic process"/>
    <property type="evidence" value="ECO:0007669"/>
    <property type="project" value="UniProtKB-KW"/>
</dbReference>
<feature type="binding site" evidence="9">
    <location>
        <position position="90"/>
    </location>
    <ligand>
        <name>Mg(2+)</name>
        <dbReference type="ChEBI" id="CHEBI:18420"/>
    </ligand>
</feature>
<dbReference type="InterPro" id="IPR013785">
    <property type="entry name" value="Aldolase_TIM"/>
</dbReference>
<evidence type="ECO:0000259" key="12">
    <source>
        <dbReference type="Pfam" id="PF02581"/>
    </source>
</evidence>
<comment type="cofactor">
    <cofactor evidence="9">
        <name>Mg(2+)</name>
        <dbReference type="ChEBI" id="CHEBI:18420"/>
    </cofactor>
    <text evidence="9">Binds 1 Mg(2+) ion per subunit.</text>
</comment>
<feature type="binding site" evidence="9">
    <location>
        <begin position="135"/>
        <end position="137"/>
    </location>
    <ligand>
        <name>2-[(2R,5Z)-2-carboxy-4-methylthiazol-5(2H)-ylidene]ethyl phosphate</name>
        <dbReference type="ChEBI" id="CHEBI:62899"/>
    </ligand>
</feature>
<gene>
    <name evidence="9" type="primary">thiE</name>
    <name evidence="13" type="ORF">B9O19_00766</name>
</gene>
<comment type="catalytic activity">
    <reaction evidence="6 9 10">
        <text>4-methyl-5-(2-phosphooxyethyl)-thiazole + 4-amino-2-methyl-5-(diphosphooxymethyl)pyrimidine + H(+) = thiamine phosphate + diphosphate</text>
        <dbReference type="Rhea" id="RHEA:22328"/>
        <dbReference type="ChEBI" id="CHEBI:15378"/>
        <dbReference type="ChEBI" id="CHEBI:33019"/>
        <dbReference type="ChEBI" id="CHEBI:37575"/>
        <dbReference type="ChEBI" id="CHEBI:57841"/>
        <dbReference type="ChEBI" id="CHEBI:58296"/>
        <dbReference type="EC" id="2.5.1.3"/>
    </reaction>
</comment>
<evidence type="ECO:0000256" key="10">
    <source>
        <dbReference type="RuleBase" id="RU003826"/>
    </source>
</evidence>
<comment type="similarity">
    <text evidence="9 10">Belongs to the thiamine-phosphate synthase family.</text>
</comment>
<dbReference type="GO" id="GO:0000287">
    <property type="term" value="F:magnesium ion binding"/>
    <property type="evidence" value="ECO:0007669"/>
    <property type="project" value="UniProtKB-UniRule"/>
</dbReference>
<feature type="binding site" evidence="9">
    <location>
        <position position="165"/>
    </location>
    <ligand>
        <name>2-[(2R,5Z)-2-carboxy-4-methylthiazol-5(2H)-ylidene]ethyl phosphate</name>
        <dbReference type="ChEBI" id="CHEBI:62899"/>
    </ligand>
</feature>
<dbReference type="Gene3D" id="3.20.20.70">
    <property type="entry name" value="Aldolase class I"/>
    <property type="match status" value="1"/>
</dbReference>
<comment type="catalytic activity">
    <reaction evidence="8 9 10">
        <text>2-[(2R,5Z)-2-carboxy-4-methylthiazol-5(2H)-ylidene]ethyl phosphate + 4-amino-2-methyl-5-(diphosphooxymethyl)pyrimidine + 2 H(+) = thiamine phosphate + CO2 + diphosphate</text>
        <dbReference type="Rhea" id="RHEA:47844"/>
        <dbReference type="ChEBI" id="CHEBI:15378"/>
        <dbReference type="ChEBI" id="CHEBI:16526"/>
        <dbReference type="ChEBI" id="CHEBI:33019"/>
        <dbReference type="ChEBI" id="CHEBI:37575"/>
        <dbReference type="ChEBI" id="CHEBI:57841"/>
        <dbReference type="ChEBI" id="CHEBI:62899"/>
        <dbReference type="EC" id="2.5.1.3"/>
    </reaction>
</comment>
<comment type="function">
    <text evidence="9">Condenses 4-methyl-5-(beta-hydroxyethyl)thiazole monophosphate (THZ-P) and 2-methyl-4-amino-5-hydroxymethyl pyrimidine pyrophosphate (HMP-PP) to form thiamine monophosphate (TMP).</text>
</comment>
<dbReference type="HAMAP" id="MF_00097">
    <property type="entry name" value="TMP_synthase"/>
    <property type="match status" value="1"/>
</dbReference>
<feature type="domain" description="Thiamine phosphate synthase/TenI" evidence="12">
    <location>
        <begin position="8"/>
        <end position="188"/>
    </location>
</feature>
<sequence>MDKVNYGLYLVTNTNICPREKLLSVTESAIKGGVTLVQLREKDISTREFFAEASELKKLCKHYDVPLLINDRIDIALAVDADGIHIGQSDMPLKVSRRILGSNKIIGLSAGNVNQAVEALNDGADYLGVGAVFPTSTKKDASNVGIDMLKQVRKSVDIPIVGIGGINPDNISQLYGSGIEGVAVVSCIMGSENPYAVSKQLSQMVKEL</sequence>
<evidence type="ECO:0000256" key="3">
    <source>
        <dbReference type="ARBA" id="ARBA00022723"/>
    </source>
</evidence>
<dbReference type="SUPFAM" id="SSF51391">
    <property type="entry name" value="Thiamin phosphate synthase"/>
    <property type="match status" value="1"/>
</dbReference>
<dbReference type="EC" id="2.5.1.3" evidence="9"/>
<dbReference type="GO" id="GO:0009229">
    <property type="term" value="P:thiamine diphosphate biosynthetic process"/>
    <property type="evidence" value="ECO:0007669"/>
    <property type="project" value="UniProtKB-UniRule"/>
</dbReference>
<keyword evidence="5 9" id="KW-0784">Thiamine biosynthesis</keyword>
<name>A0A2K9P293_9FIRM</name>
<dbReference type="RefSeq" id="WP_102365197.1">
    <property type="nucleotide sequence ID" value="NZ_CP020991.1"/>
</dbReference>
<evidence type="ECO:0000256" key="6">
    <source>
        <dbReference type="ARBA" id="ARBA00047334"/>
    </source>
</evidence>
<keyword evidence="4 9" id="KW-0460">Magnesium</keyword>
<dbReference type="Pfam" id="PF02581">
    <property type="entry name" value="TMP-TENI"/>
    <property type="match status" value="1"/>
</dbReference>
<evidence type="ECO:0000256" key="5">
    <source>
        <dbReference type="ARBA" id="ARBA00022977"/>
    </source>
</evidence>
<feature type="binding site" evidence="9">
    <location>
        <position position="109"/>
    </location>
    <ligand>
        <name>4-amino-2-methyl-5-(diphosphooxymethyl)pyrimidine</name>
        <dbReference type="ChEBI" id="CHEBI:57841"/>
    </ligand>
</feature>
<evidence type="ECO:0000256" key="9">
    <source>
        <dbReference type="HAMAP-Rule" id="MF_00097"/>
    </source>
</evidence>
<evidence type="ECO:0000256" key="8">
    <source>
        <dbReference type="ARBA" id="ARBA00047883"/>
    </source>
</evidence>
<dbReference type="NCBIfam" id="TIGR00693">
    <property type="entry name" value="thiE"/>
    <property type="match status" value="1"/>
</dbReference>
<evidence type="ECO:0000256" key="11">
    <source>
        <dbReference type="RuleBase" id="RU004253"/>
    </source>
</evidence>
<dbReference type="FunFam" id="3.20.20.70:FF:000096">
    <property type="entry name" value="Thiamine-phosphate synthase"/>
    <property type="match status" value="1"/>
</dbReference>
<evidence type="ECO:0000256" key="2">
    <source>
        <dbReference type="ARBA" id="ARBA00022679"/>
    </source>
</evidence>
<protein>
    <recommendedName>
        <fullName evidence="9">Thiamine-phosphate synthase</fullName>
        <shortName evidence="9">TP synthase</shortName>
        <shortName evidence="9">TPS</shortName>
        <ecNumber evidence="9">2.5.1.3</ecNumber>
    </recommendedName>
    <alternativeName>
        <fullName evidence="9">Thiamine-phosphate pyrophosphorylase</fullName>
        <shortName evidence="9">TMP pyrophosphorylase</shortName>
        <shortName evidence="9">TMP-PPase</shortName>
    </alternativeName>
</protein>
<organism evidence="13 14">
    <name type="scientific">Monoglobus pectinilyticus</name>
    <dbReference type="NCBI Taxonomy" id="1981510"/>
    <lineage>
        <taxon>Bacteria</taxon>
        <taxon>Bacillati</taxon>
        <taxon>Bacillota</taxon>
        <taxon>Clostridia</taxon>
        <taxon>Monoglobales</taxon>
        <taxon>Monoglobaceae</taxon>
        <taxon>Monoglobus</taxon>
    </lineage>
</organism>
<dbReference type="GO" id="GO:0004789">
    <property type="term" value="F:thiamine-phosphate diphosphorylase activity"/>
    <property type="evidence" value="ECO:0007669"/>
    <property type="project" value="UniProtKB-UniRule"/>
</dbReference>
<dbReference type="AlphaFoldDB" id="A0A2K9P293"/>
<reference evidence="13 14" key="1">
    <citation type="submission" date="2017-04" db="EMBL/GenBank/DDBJ databases">
        <title>Monoglobus pectinilyticus 14 draft genome.</title>
        <authorList>
            <person name="Kim C."/>
            <person name="Rosendale D.I."/>
            <person name="Kelly W.J."/>
            <person name="Tannock G.W."/>
            <person name="Patchett M.L."/>
            <person name="Jordens J.Z."/>
        </authorList>
    </citation>
    <scope>NUCLEOTIDE SEQUENCE [LARGE SCALE GENOMIC DNA]</scope>
    <source>
        <strain evidence="13 14">14</strain>
    </source>
</reference>
<dbReference type="UniPathway" id="UPA00060">
    <property type="reaction ID" value="UER00141"/>
</dbReference>
<comment type="catalytic activity">
    <reaction evidence="7 9 10">
        <text>2-(2-carboxy-4-methylthiazol-5-yl)ethyl phosphate + 4-amino-2-methyl-5-(diphosphooxymethyl)pyrimidine + 2 H(+) = thiamine phosphate + CO2 + diphosphate</text>
        <dbReference type="Rhea" id="RHEA:47848"/>
        <dbReference type="ChEBI" id="CHEBI:15378"/>
        <dbReference type="ChEBI" id="CHEBI:16526"/>
        <dbReference type="ChEBI" id="CHEBI:33019"/>
        <dbReference type="ChEBI" id="CHEBI:37575"/>
        <dbReference type="ChEBI" id="CHEBI:57841"/>
        <dbReference type="ChEBI" id="CHEBI:62890"/>
        <dbReference type="EC" id="2.5.1.3"/>
    </reaction>
</comment>
<feature type="binding site" evidence="9">
    <location>
        <position position="138"/>
    </location>
    <ligand>
        <name>4-amino-2-methyl-5-(diphosphooxymethyl)pyrimidine</name>
        <dbReference type="ChEBI" id="CHEBI:57841"/>
    </ligand>
</feature>
<accession>A0A2K9P293</accession>
<evidence type="ECO:0000256" key="7">
    <source>
        <dbReference type="ARBA" id="ARBA00047851"/>
    </source>
</evidence>
<dbReference type="InterPro" id="IPR022998">
    <property type="entry name" value="ThiamineP_synth_TenI"/>
</dbReference>
<evidence type="ECO:0000256" key="4">
    <source>
        <dbReference type="ARBA" id="ARBA00022842"/>
    </source>
</evidence>
<comment type="pathway">
    <text evidence="1 9 11">Cofactor biosynthesis; thiamine diphosphate biosynthesis; thiamine phosphate from 4-amino-2-methyl-5-diphosphomethylpyrimidine and 4-methyl-5-(2-phosphoethyl)-thiazole: step 1/1.</text>
</comment>
<dbReference type="EMBL" id="CP020991">
    <property type="protein sequence ID" value="AUO18949.1"/>
    <property type="molecule type" value="Genomic_DNA"/>
</dbReference>
<dbReference type="Proteomes" id="UP000235589">
    <property type="component" value="Chromosome"/>
</dbReference>
<evidence type="ECO:0000313" key="13">
    <source>
        <dbReference type="EMBL" id="AUO18949.1"/>
    </source>
</evidence>
<feature type="binding site" evidence="9">
    <location>
        <position position="70"/>
    </location>
    <ligand>
        <name>4-amino-2-methyl-5-(diphosphooxymethyl)pyrimidine</name>
        <dbReference type="ChEBI" id="CHEBI:57841"/>
    </ligand>
</feature>
<dbReference type="PANTHER" id="PTHR20857:SF23">
    <property type="entry name" value="THIAMINE BIOSYNTHETIC BIFUNCTIONAL ENZYME"/>
    <property type="match status" value="1"/>
</dbReference>
<dbReference type="GeneID" id="98062189"/>